<keyword evidence="1" id="KW-1133">Transmembrane helix</keyword>
<keyword evidence="3" id="KW-1185">Reference proteome</keyword>
<evidence type="ECO:0000313" key="2">
    <source>
        <dbReference type="EMBL" id="KAJ5459955.1"/>
    </source>
</evidence>
<organism evidence="2 3">
    <name type="scientific">Penicillium daleae</name>
    <dbReference type="NCBI Taxonomy" id="63821"/>
    <lineage>
        <taxon>Eukaryota</taxon>
        <taxon>Fungi</taxon>
        <taxon>Dikarya</taxon>
        <taxon>Ascomycota</taxon>
        <taxon>Pezizomycotina</taxon>
        <taxon>Eurotiomycetes</taxon>
        <taxon>Eurotiomycetidae</taxon>
        <taxon>Eurotiales</taxon>
        <taxon>Aspergillaceae</taxon>
        <taxon>Penicillium</taxon>
    </lineage>
</organism>
<gene>
    <name evidence="2" type="ORF">N7458_001507</name>
</gene>
<evidence type="ECO:0000256" key="1">
    <source>
        <dbReference type="SAM" id="Phobius"/>
    </source>
</evidence>
<evidence type="ECO:0000313" key="3">
    <source>
        <dbReference type="Proteomes" id="UP001213681"/>
    </source>
</evidence>
<protein>
    <submittedName>
        <fullName evidence="2">Uncharacterized protein</fullName>
    </submittedName>
</protein>
<accession>A0AAD6G5V5</accession>
<dbReference type="RefSeq" id="XP_056768997.1">
    <property type="nucleotide sequence ID" value="XM_056904890.1"/>
</dbReference>
<dbReference type="GeneID" id="81595133"/>
<dbReference type="EMBL" id="JAPVEA010000002">
    <property type="protein sequence ID" value="KAJ5459955.1"/>
    <property type="molecule type" value="Genomic_DNA"/>
</dbReference>
<reference evidence="2" key="2">
    <citation type="journal article" date="2023" name="IMA Fungus">
        <title>Comparative genomic study of the Penicillium genus elucidates a diverse pangenome and 15 lateral gene transfer events.</title>
        <authorList>
            <person name="Petersen C."/>
            <person name="Sorensen T."/>
            <person name="Nielsen M.R."/>
            <person name="Sondergaard T.E."/>
            <person name="Sorensen J.L."/>
            <person name="Fitzpatrick D.A."/>
            <person name="Frisvad J.C."/>
            <person name="Nielsen K.L."/>
        </authorList>
    </citation>
    <scope>NUCLEOTIDE SEQUENCE</scope>
    <source>
        <strain evidence="2">IBT 16125</strain>
    </source>
</reference>
<dbReference type="AlphaFoldDB" id="A0AAD6G5V5"/>
<name>A0AAD6G5V5_9EURO</name>
<keyword evidence="1" id="KW-0812">Transmembrane</keyword>
<reference evidence="2" key="1">
    <citation type="submission" date="2022-12" db="EMBL/GenBank/DDBJ databases">
        <authorList>
            <person name="Petersen C."/>
        </authorList>
    </citation>
    <scope>NUCLEOTIDE SEQUENCE</scope>
    <source>
        <strain evidence="2">IBT 16125</strain>
    </source>
</reference>
<feature type="transmembrane region" description="Helical" evidence="1">
    <location>
        <begin position="127"/>
        <end position="146"/>
    </location>
</feature>
<comment type="caution">
    <text evidence="2">The sequence shown here is derived from an EMBL/GenBank/DDBJ whole genome shotgun (WGS) entry which is preliminary data.</text>
</comment>
<sequence length="147" mass="16034">MDPRAENPNPDFLHANSVDKNEFGDYLLDGVTDIAYWRFYARANSKSVRTEIGLVSKNDLETLFIARGYMDWVSVEALSSEMSALGTSPEPRTPPPAYWALGEALPEPDDPEAFSADIDSASPTNDISHALLFIAAILSGVLICALL</sequence>
<keyword evidence="1" id="KW-0472">Membrane</keyword>
<dbReference type="Proteomes" id="UP001213681">
    <property type="component" value="Unassembled WGS sequence"/>
</dbReference>
<proteinExistence type="predicted"/>